<dbReference type="GO" id="GO:0005886">
    <property type="term" value="C:plasma membrane"/>
    <property type="evidence" value="ECO:0007669"/>
    <property type="project" value="TreeGrafter"/>
</dbReference>
<dbReference type="EMBL" id="DF830087">
    <property type="protein sequence ID" value="GAK67741.1"/>
    <property type="molecule type" value="Genomic_DNA"/>
</dbReference>
<sequence>MDAHPANASAALASSTSQLAAPAPIDVETTNWNAVKILAVQHDIPLALLESIRDTVTADPDADFASHDFGLATRFEITAVRLDSGRVGFRFRSRRPDHAAASTTLSPQPVKPRALPALQHGIPRSSSSGAVWTPDPSDPTPVPAKSNLSASLFRRTGNLSLKHSKSIPVLRRKASGVLAPFAAPEAPNATHAAELSTNHAPAAGHDHATTMLAPALPITSPHKSAAAQNSVDRLHPYRFAAAPALMARTGSSPVNGPHANRYATDHIEEGDVLGAILGLGHADLWAKALPDVQVAPQHRALQPQSRRRRSSSSSSGASRGISASQLSPPQLRLPDLSLDSQPSSSPRVHQLREAQSFESTVSDATARGEQNDPSIEQNPLDLQPLVQTQDGNSSRLDDKTLIFDVLQCYHRPTPSSASQASGSLPRSHRSRLVPQKDLASSEPNLDRRAAMEDSPASDFLAQAQALPTSASPGDDPRFAVWAVKGDTNDGSFVVCNRFGHTEHGSTLSLTSPASTTTSPSSTTKRRNRKSQLPFGSSSDAQDATPERNAQSSQPKPMLLAASASRLVAELTAEIDLHLRNDFFYTYRAFMTPLDLLELLILRFEWAISDPTSAEDEARRRIVRVRTYVVIKHWLQHHFDSDFLPNRALRQRLAAWLNAMAKDERITSRPADMNIVNSLRKIVRSLKQTYSQSGVGGLLLNDAGRLPDSTSMRRKTDSLSTFASSSHDSESSSGMHMSVASNEEHAPSSSSSVPSTTEDVNLDFSEDNGSHDAPHVRSPSSEHQQQSPAAKSSRVDSSGSSLAARKAAAESVLVSHRHTLAPATFLPPRAAPSSNSSSPAPMPHPSNAWSRAFVHTVGRLSKFKRVLGNRGLGMDSANDLEAEAEPCHDLLFAKGGLDSLLQYFAIEQARRQSSSVMRQTTLPRQRPLSRTEEANEDEEEGGASQMSEDSTGQEETPSLAGASTNRSTPASSIDLNALSEKRASISRQDGRGLGIHNTDEDVLHPAALDAHDPLGLDASFIRPLDSFVKRSTKGEEPLHHATSEQTLRSVSRAPYGRGSEDSVSAGRASIEHDSGTSRKPHGMLSRGPSMRASVMSNGAPRIVQIDDIDLSSDDDDFAVRKALRRLPGARDLRQANNIRDLEPPVLQGGRESFDSMASSMFRHPAATRQVHVGSFSRGHVRGLSVDSALHVSDHLLGSPTALPPAPPMISTVQSEMLDPDEALQGYELVKGFRLDDIESDDEEPGDVEAALRRLEGIIDEDRQKQKANRVERLWQRSLARNARADDADGKDEAASLDKRASQMSTHSGADRTLSSSLTGGSLADAEDEASNASVHPCERSYDEVEAALAGSASVDDAEIEAQSSFLDLQESRSASEAEDHATATQPPAGAPASAAIPVEGKIAPTAIFSTGPGAAASKSAVAADRASMVAGLHLSPGRGIAPLPPVHRSFLLSYRSESVARQMCLIEAELLRSVTWDELASSRWRERRFGSEVTDWEAFYRDRVRDRLEAQRLGEVHEERAVEAIVARFNLTSNWVASEVVLTQNIDERAAVICKLIRIAWKCYLQSNFASLAQIIFGLSTPWVERLRRTWNRVGYFEMRMWKDLNSFVGPRNNFRHLRNAMLQLADGTSGIGGNSASGTAAGGGGVGEGGSSASNRGCIPFFGLFVSDLMQCDAMPTLLDPTSPTAAATVTTRPDGKLRLLPAEPGAFAYLAPLPPSVHLEPLVNVLKFRSIAEVIRQVSAFQCAAKNYGAMFEAEKGAYVRCLKLRCLPGELLARLSHMIEA</sequence>
<dbReference type="InterPro" id="IPR036964">
    <property type="entry name" value="RASGEF_cat_dom_sf"/>
</dbReference>
<dbReference type="GO" id="GO:0005085">
    <property type="term" value="F:guanyl-nucleotide exchange factor activity"/>
    <property type="evidence" value="ECO:0007669"/>
    <property type="project" value="UniProtKB-KW"/>
</dbReference>
<dbReference type="Gene3D" id="1.10.840.10">
    <property type="entry name" value="Ras guanine-nucleotide exchange factors catalytic domain"/>
    <property type="match status" value="1"/>
</dbReference>
<reference evidence="2" key="1">
    <citation type="journal article" date="2014" name="Genome Announc.">
        <title>Draft Genome Sequence of the Yeast Pseudozyma antarctica Type Strain JCM10317, a Producer of the Glycolipid Biosurfactants, Mannosylerythritol Lipids.</title>
        <authorList>
            <person name="Saika A."/>
            <person name="Koike H."/>
            <person name="Hori T."/>
            <person name="Fukuoka T."/>
            <person name="Sato S."/>
            <person name="Habe H."/>
            <person name="Kitamoto D."/>
            <person name="Morita T."/>
        </authorList>
    </citation>
    <scope>NUCLEOTIDE SEQUENCE [LARGE SCALE GENOMIC DNA]</scope>
    <source>
        <strain evidence="2">JCM 10317</strain>
    </source>
</reference>
<dbReference type="Pfam" id="PF00618">
    <property type="entry name" value="RasGEF_N"/>
    <property type="match status" value="1"/>
</dbReference>
<dbReference type="HOGENOM" id="CLU_002532_0_0_1"/>
<dbReference type="PANTHER" id="PTHR23113">
    <property type="entry name" value="GUANINE NUCLEOTIDE EXCHANGE FACTOR"/>
    <property type="match status" value="1"/>
</dbReference>
<dbReference type="Gene3D" id="1.20.870.10">
    <property type="entry name" value="Son of sevenless (SoS) protein Chain: S domain 1"/>
    <property type="match status" value="1"/>
</dbReference>
<dbReference type="Proteomes" id="UP000053758">
    <property type="component" value="Unassembled WGS sequence"/>
</dbReference>
<dbReference type="PANTHER" id="PTHR23113:SF368">
    <property type="entry name" value="CELL DIVISION CONTROL PROTEIN 25"/>
    <property type="match status" value="1"/>
</dbReference>
<dbReference type="InterPro" id="IPR023578">
    <property type="entry name" value="Ras_GEF_dom_sf"/>
</dbReference>
<accession>A0A081CM45</accession>
<evidence type="ECO:0000313" key="1">
    <source>
        <dbReference type="EMBL" id="GAK67741.1"/>
    </source>
</evidence>
<gene>
    <name evidence="1" type="ORF">PAN0_020c5970</name>
</gene>
<keyword evidence="2" id="KW-1185">Reference proteome</keyword>
<dbReference type="GeneID" id="26306740"/>
<dbReference type="InterPro" id="IPR008937">
    <property type="entry name" value="Ras-like_GEF"/>
</dbReference>
<dbReference type="PROSITE" id="PS50009">
    <property type="entry name" value="RASGEF_CAT"/>
    <property type="match status" value="1"/>
</dbReference>
<dbReference type="CDD" id="cd06224">
    <property type="entry name" value="REM"/>
    <property type="match status" value="1"/>
</dbReference>
<protein>
    <submittedName>
        <fullName evidence="1">Lte1 protein</fullName>
    </submittedName>
</protein>
<dbReference type="PROSITE" id="PS50212">
    <property type="entry name" value="RASGEF_NTER"/>
    <property type="match status" value="1"/>
</dbReference>
<evidence type="ECO:0000313" key="2">
    <source>
        <dbReference type="Proteomes" id="UP000053758"/>
    </source>
</evidence>
<dbReference type="Pfam" id="PF00617">
    <property type="entry name" value="RasGEF"/>
    <property type="match status" value="1"/>
</dbReference>
<dbReference type="InterPro" id="IPR001895">
    <property type="entry name" value="RASGEF_cat_dom"/>
</dbReference>
<dbReference type="OrthoDB" id="10254377at2759"/>
<proteinExistence type="predicted"/>
<dbReference type="SMART" id="SM00229">
    <property type="entry name" value="RasGEFN"/>
    <property type="match status" value="1"/>
</dbReference>
<dbReference type="SUPFAM" id="SSF48366">
    <property type="entry name" value="Ras GEF"/>
    <property type="match status" value="1"/>
</dbReference>
<dbReference type="InterPro" id="IPR000651">
    <property type="entry name" value="Ras-like_Gua-exchang_fac_N"/>
</dbReference>
<organism evidence="1 2">
    <name type="scientific">Pseudozyma antarctica</name>
    <name type="common">Yeast</name>
    <name type="synonym">Candida antarctica</name>
    <dbReference type="NCBI Taxonomy" id="84753"/>
    <lineage>
        <taxon>Eukaryota</taxon>
        <taxon>Fungi</taxon>
        <taxon>Dikarya</taxon>
        <taxon>Basidiomycota</taxon>
        <taxon>Ustilaginomycotina</taxon>
        <taxon>Ustilaginomycetes</taxon>
        <taxon>Ustilaginales</taxon>
        <taxon>Ustilaginaceae</taxon>
        <taxon>Moesziomyces</taxon>
    </lineage>
</organism>
<dbReference type="GO" id="GO:0007265">
    <property type="term" value="P:Ras protein signal transduction"/>
    <property type="evidence" value="ECO:0007669"/>
    <property type="project" value="TreeGrafter"/>
</dbReference>
<dbReference type="SMART" id="SM00147">
    <property type="entry name" value="RasGEF"/>
    <property type="match status" value="1"/>
</dbReference>
<dbReference type="RefSeq" id="XP_014654150.1">
    <property type="nucleotide sequence ID" value="XM_014798664.1"/>
</dbReference>
<name>A0A081CM45_PSEA2</name>